<evidence type="ECO:0008006" key="3">
    <source>
        <dbReference type="Google" id="ProtNLM"/>
    </source>
</evidence>
<sequence length="64" mass="7206">MLKDYKAVALKNSEGSGCDSYTFIIKGNNREEALLNAQNHIEFDHKASAKYHIELSYIGKSLTE</sequence>
<proteinExistence type="predicted"/>
<comment type="caution">
    <text evidence="1">The sequence shown here is derived from an EMBL/GenBank/DDBJ whole genome shotgun (WGS) entry which is preliminary data.</text>
</comment>
<accession>A0ABS3EUS8</accession>
<name>A0ABS3EUS8_9FLAO</name>
<dbReference type="EMBL" id="JAFLND010000001">
    <property type="protein sequence ID" value="MBO0329882.1"/>
    <property type="molecule type" value="Genomic_DNA"/>
</dbReference>
<evidence type="ECO:0000313" key="2">
    <source>
        <dbReference type="Proteomes" id="UP000664163"/>
    </source>
</evidence>
<gene>
    <name evidence="1" type="ORF">J0X13_04940</name>
</gene>
<dbReference type="RefSeq" id="WP_207070331.1">
    <property type="nucleotide sequence ID" value="NZ_JAFLND010000001.1"/>
</dbReference>
<organism evidence="1 2">
    <name type="scientific">[Muricauda] lutisoli</name>
    <dbReference type="NCBI Taxonomy" id="2816035"/>
    <lineage>
        <taxon>Bacteria</taxon>
        <taxon>Pseudomonadati</taxon>
        <taxon>Bacteroidota</taxon>
        <taxon>Flavobacteriia</taxon>
        <taxon>Flavobacteriales</taxon>
        <taxon>Flavobacteriaceae</taxon>
        <taxon>Allomuricauda</taxon>
    </lineage>
</organism>
<keyword evidence="2" id="KW-1185">Reference proteome</keyword>
<protein>
    <recommendedName>
        <fullName evidence="3">DUF4242 domain-containing protein</fullName>
    </recommendedName>
</protein>
<evidence type="ECO:0000313" key="1">
    <source>
        <dbReference type="EMBL" id="MBO0329882.1"/>
    </source>
</evidence>
<dbReference type="Proteomes" id="UP000664163">
    <property type="component" value="Unassembled WGS sequence"/>
</dbReference>
<reference evidence="1 2" key="1">
    <citation type="submission" date="2021-03" db="EMBL/GenBank/DDBJ databases">
        <title>Muricauda sp. CAU 1631 isolated from Incheon.</title>
        <authorList>
            <person name="Kim W."/>
        </authorList>
    </citation>
    <scope>NUCLEOTIDE SEQUENCE [LARGE SCALE GENOMIC DNA]</scope>
    <source>
        <strain evidence="1 2">CAU 1631</strain>
    </source>
</reference>